<organism evidence="7 8">
    <name type="scientific">Amniculicola lignicola CBS 123094</name>
    <dbReference type="NCBI Taxonomy" id="1392246"/>
    <lineage>
        <taxon>Eukaryota</taxon>
        <taxon>Fungi</taxon>
        <taxon>Dikarya</taxon>
        <taxon>Ascomycota</taxon>
        <taxon>Pezizomycotina</taxon>
        <taxon>Dothideomycetes</taxon>
        <taxon>Pleosporomycetidae</taxon>
        <taxon>Pleosporales</taxon>
        <taxon>Amniculicolaceae</taxon>
        <taxon>Amniculicola</taxon>
    </lineage>
</organism>
<evidence type="ECO:0000256" key="3">
    <source>
        <dbReference type="ARBA" id="ARBA00022692"/>
    </source>
</evidence>
<feature type="transmembrane region" description="Helical" evidence="6">
    <location>
        <begin position="83"/>
        <end position="101"/>
    </location>
</feature>
<accession>A0A6A5W678</accession>
<feature type="transmembrane region" description="Helical" evidence="6">
    <location>
        <begin position="113"/>
        <end position="136"/>
    </location>
</feature>
<evidence type="ECO:0000256" key="2">
    <source>
        <dbReference type="ARBA" id="ARBA00006757"/>
    </source>
</evidence>
<sequence>MGFSLPTLPLSPIDERNQPPDYYLWVQDYLTIIMGVLWIVAYFLYMKQSYKDLSYGMPMLSLMCNIAWELVYGIFYPPGVAEFVTFLPYFLVDLGLVYTTLKFGHNEWKHAPIVANNLPLIMTVGCGMITWMQYSFAVLMSHDIHQASFWSGFGCQVIVSWAALAQLVSRDSTRGHTLAIWFYRFTGTLCAIGVFYWRVWWFPADYWYIHTPMTYFIFGATEIGELAYPIVYLWIQKREKAAAAKAKANKRI</sequence>
<reference evidence="7" key="1">
    <citation type="journal article" date="2020" name="Stud. Mycol.">
        <title>101 Dothideomycetes genomes: a test case for predicting lifestyles and emergence of pathogens.</title>
        <authorList>
            <person name="Haridas S."/>
            <person name="Albert R."/>
            <person name="Binder M."/>
            <person name="Bloem J."/>
            <person name="Labutti K."/>
            <person name="Salamov A."/>
            <person name="Andreopoulos B."/>
            <person name="Baker S."/>
            <person name="Barry K."/>
            <person name="Bills G."/>
            <person name="Bluhm B."/>
            <person name="Cannon C."/>
            <person name="Castanera R."/>
            <person name="Culley D."/>
            <person name="Daum C."/>
            <person name="Ezra D."/>
            <person name="Gonzalez J."/>
            <person name="Henrissat B."/>
            <person name="Kuo A."/>
            <person name="Liang C."/>
            <person name="Lipzen A."/>
            <person name="Lutzoni F."/>
            <person name="Magnuson J."/>
            <person name="Mondo S."/>
            <person name="Nolan M."/>
            <person name="Ohm R."/>
            <person name="Pangilinan J."/>
            <person name="Park H.-J."/>
            <person name="Ramirez L."/>
            <person name="Alfaro M."/>
            <person name="Sun H."/>
            <person name="Tritt A."/>
            <person name="Yoshinaga Y."/>
            <person name="Zwiers L.-H."/>
            <person name="Turgeon B."/>
            <person name="Goodwin S."/>
            <person name="Spatafora J."/>
            <person name="Crous P."/>
            <person name="Grigoriev I."/>
        </authorList>
    </citation>
    <scope>NUCLEOTIDE SEQUENCE</scope>
    <source>
        <strain evidence="7">CBS 123094</strain>
    </source>
</reference>
<feature type="transmembrane region" description="Helical" evidence="6">
    <location>
        <begin position="148"/>
        <end position="169"/>
    </location>
</feature>
<comment type="similarity">
    <text evidence="2">Belongs to the paxB family.</text>
</comment>
<dbReference type="InterPro" id="IPR039020">
    <property type="entry name" value="PaxB-like"/>
</dbReference>
<dbReference type="AlphaFoldDB" id="A0A6A5W678"/>
<dbReference type="PANTHER" id="PTHR42038:SF2">
    <property type="entry name" value="TERPENE CYCLASE AUSL"/>
    <property type="match status" value="1"/>
</dbReference>
<dbReference type="GO" id="GO:0016829">
    <property type="term" value="F:lyase activity"/>
    <property type="evidence" value="ECO:0007669"/>
    <property type="project" value="InterPro"/>
</dbReference>
<dbReference type="GO" id="GO:0016020">
    <property type="term" value="C:membrane"/>
    <property type="evidence" value="ECO:0007669"/>
    <property type="project" value="UniProtKB-SubCell"/>
</dbReference>
<feature type="transmembrane region" description="Helical" evidence="6">
    <location>
        <begin position="22"/>
        <end position="45"/>
    </location>
</feature>
<keyword evidence="4 6" id="KW-1133">Transmembrane helix</keyword>
<evidence type="ECO:0000313" key="8">
    <source>
        <dbReference type="Proteomes" id="UP000799779"/>
    </source>
</evidence>
<keyword evidence="3 6" id="KW-0812">Transmembrane</keyword>
<evidence type="ECO:0000256" key="5">
    <source>
        <dbReference type="ARBA" id="ARBA00023136"/>
    </source>
</evidence>
<feature type="transmembrane region" description="Helical" evidence="6">
    <location>
        <begin position="213"/>
        <end position="235"/>
    </location>
</feature>
<comment type="subcellular location">
    <subcellularLocation>
        <location evidence="1">Membrane</location>
        <topology evidence="1">Multi-pass membrane protein</topology>
    </subcellularLocation>
</comment>
<keyword evidence="5 6" id="KW-0472">Membrane</keyword>
<protein>
    <submittedName>
        <fullName evidence="7">Uncharacterized protein</fullName>
    </submittedName>
</protein>
<evidence type="ECO:0000256" key="4">
    <source>
        <dbReference type="ARBA" id="ARBA00022989"/>
    </source>
</evidence>
<name>A0A6A5W678_9PLEO</name>
<dbReference type="Proteomes" id="UP000799779">
    <property type="component" value="Unassembled WGS sequence"/>
</dbReference>
<evidence type="ECO:0000313" key="7">
    <source>
        <dbReference type="EMBL" id="KAF1996434.1"/>
    </source>
</evidence>
<dbReference type="PANTHER" id="PTHR42038">
    <property type="match status" value="1"/>
</dbReference>
<gene>
    <name evidence="7" type="ORF">P154DRAFT_537964</name>
</gene>
<feature type="transmembrane region" description="Helical" evidence="6">
    <location>
        <begin position="181"/>
        <end position="201"/>
    </location>
</feature>
<proteinExistence type="inferred from homology"/>
<evidence type="ECO:0000256" key="1">
    <source>
        <dbReference type="ARBA" id="ARBA00004141"/>
    </source>
</evidence>
<dbReference type="OrthoDB" id="5294024at2759"/>
<dbReference type="Pfam" id="PF25129">
    <property type="entry name" value="Pyr4-TMTC"/>
    <property type="match status" value="1"/>
</dbReference>
<feature type="transmembrane region" description="Helical" evidence="6">
    <location>
        <begin position="57"/>
        <end position="77"/>
    </location>
</feature>
<keyword evidence="8" id="KW-1185">Reference proteome</keyword>
<dbReference type="EMBL" id="ML977625">
    <property type="protein sequence ID" value="KAF1996434.1"/>
    <property type="molecule type" value="Genomic_DNA"/>
</dbReference>
<evidence type="ECO:0000256" key="6">
    <source>
        <dbReference type="SAM" id="Phobius"/>
    </source>
</evidence>